<evidence type="ECO:0000313" key="1">
    <source>
        <dbReference type="EMBL" id="QDX94596.1"/>
    </source>
</evidence>
<evidence type="ECO:0000313" key="2">
    <source>
        <dbReference type="Proteomes" id="UP000319432"/>
    </source>
</evidence>
<dbReference type="Proteomes" id="UP000319432">
    <property type="component" value="Chromosome"/>
</dbReference>
<dbReference type="EMBL" id="CP033464">
    <property type="protein sequence ID" value="QDX94596.1"/>
    <property type="molecule type" value="Genomic_DNA"/>
</dbReference>
<keyword evidence="2" id="KW-1185">Reference proteome</keyword>
<accession>A0A518VC78</accession>
<sequence>MKSVPDDSTKRNVYYCEYKGKNNLFHSTVTDDYEYALSLDSKAQLATLDQLKFYANAGEVFYGLLNTYDGTVEWKEYTYTDKFGEEEIFEDYILI</sequence>
<protein>
    <submittedName>
        <fullName evidence="1">Uncharacterized protein</fullName>
    </submittedName>
</protein>
<name>A0A518VC78_BRELA</name>
<reference evidence="1 2" key="1">
    <citation type="submission" date="2018-11" db="EMBL/GenBank/DDBJ databases">
        <title>Phylogenetic determinants of toxin gene distribution in genomes of Brevibacillus laterosporus.</title>
        <authorList>
            <person name="Glare T.R."/>
            <person name="Durrant A."/>
            <person name="Berry C."/>
            <person name="Palma L."/>
            <person name="Ormskirk M."/>
            <person name="Cox M.O."/>
        </authorList>
    </citation>
    <scope>NUCLEOTIDE SEQUENCE [LARGE SCALE GENOMIC DNA]</scope>
    <source>
        <strain evidence="1 2">1821L</strain>
    </source>
</reference>
<dbReference type="OrthoDB" id="9936872at2"/>
<dbReference type="AlphaFoldDB" id="A0A518VC78"/>
<proteinExistence type="predicted"/>
<organism evidence="1 2">
    <name type="scientific">Brevibacillus laterosporus</name>
    <name type="common">Bacillus laterosporus</name>
    <dbReference type="NCBI Taxonomy" id="1465"/>
    <lineage>
        <taxon>Bacteria</taxon>
        <taxon>Bacillati</taxon>
        <taxon>Bacillota</taxon>
        <taxon>Bacilli</taxon>
        <taxon>Bacillales</taxon>
        <taxon>Paenibacillaceae</taxon>
        <taxon>Brevibacillus</taxon>
    </lineage>
</organism>
<gene>
    <name evidence="1" type="ORF">EEL30_21360</name>
</gene>